<keyword evidence="3" id="KW-0597">Phosphoprotein</keyword>
<evidence type="ECO:0000256" key="6">
    <source>
        <dbReference type="ARBA" id="ARBA00023054"/>
    </source>
</evidence>
<dbReference type="VEuPathDB" id="FungiDB:SeMB42_g06859"/>
<evidence type="ECO:0000313" key="15">
    <source>
        <dbReference type="Proteomes" id="UP000320475"/>
    </source>
</evidence>
<keyword evidence="5" id="KW-0007">Acetylation</keyword>
<reference evidence="14 15" key="1">
    <citation type="journal article" date="2019" name="Sci. Rep.">
        <title>Comparative genomics of chytrid fungi reveal insights into the obligate biotrophic and pathogenic lifestyle of Synchytrium endobioticum.</title>
        <authorList>
            <person name="van de Vossenberg B.T.L.H."/>
            <person name="Warris S."/>
            <person name="Nguyen H.D.T."/>
            <person name="van Gent-Pelzer M.P.E."/>
            <person name="Joly D.L."/>
            <person name="van de Geest H.C."/>
            <person name="Bonants P.J.M."/>
            <person name="Smith D.S."/>
            <person name="Levesque C.A."/>
            <person name="van der Lee T.A.J."/>
        </authorList>
    </citation>
    <scope>NUCLEOTIDE SEQUENCE [LARGE SCALE GENOMIC DNA]</scope>
    <source>
        <strain evidence="13 15">LEV6574</strain>
        <strain evidence="12 14">MB42</strain>
    </source>
</reference>
<evidence type="ECO:0000313" key="13">
    <source>
        <dbReference type="EMBL" id="TPX40019.1"/>
    </source>
</evidence>
<dbReference type="EMBL" id="QEAN01000417">
    <property type="protein sequence ID" value="TPX37823.1"/>
    <property type="molecule type" value="Genomic_DNA"/>
</dbReference>
<dbReference type="PANTHER" id="PTHR23105">
    <property type="entry name" value="RIBOSOMAL PROTEIN L7AE FAMILY MEMBER"/>
    <property type="match status" value="1"/>
</dbReference>
<evidence type="ECO:0000256" key="10">
    <source>
        <dbReference type="ARBA" id="ARBA00070787"/>
    </source>
</evidence>
<evidence type="ECO:0000256" key="9">
    <source>
        <dbReference type="ARBA" id="ARBA00061550"/>
    </source>
</evidence>
<keyword evidence="6" id="KW-0175">Coiled coil</keyword>
<evidence type="ECO:0000256" key="7">
    <source>
        <dbReference type="ARBA" id="ARBA00023242"/>
    </source>
</evidence>
<comment type="function">
    <text evidence="8">Regulates cellular senescence through inhibition of PTEN translation. Acts as a pro-apoptotic regulator in response to DNA damage.</text>
</comment>
<protein>
    <recommendedName>
        <fullName evidence="10">Ribosomal L1 domain-containing protein 1</fullName>
    </recommendedName>
</protein>
<dbReference type="Pfam" id="PF00687">
    <property type="entry name" value="Ribosomal_L1"/>
    <property type="match status" value="1"/>
</dbReference>
<gene>
    <name evidence="13" type="ORF">SeLEV6574_g06851</name>
    <name evidence="12" type="ORF">SeMB42_g06859</name>
</gene>
<dbReference type="OrthoDB" id="10251727at2759"/>
<evidence type="ECO:0000256" key="3">
    <source>
        <dbReference type="ARBA" id="ARBA00022553"/>
    </source>
</evidence>
<evidence type="ECO:0000256" key="4">
    <source>
        <dbReference type="ARBA" id="ARBA00022843"/>
    </source>
</evidence>
<evidence type="ECO:0000313" key="12">
    <source>
        <dbReference type="EMBL" id="TPX37823.1"/>
    </source>
</evidence>
<evidence type="ECO:0000256" key="5">
    <source>
        <dbReference type="ARBA" id="ARBA00022990"/>
    </source>
</evidence>
<keyword evidence="4" id="KW-0832">Ubl conjugation</keyword>
<evidence type="ECO:0000256" key="1">
    <source>
        <dbReference type="ARBA" id="ARBA00004604"/>
    </source>
</evidence>
<sequence length="311" mass="34958">MDDQQVSKAARALLAHIQSKSEQRSEPVLLDDGQVVWLIVTTKRIPAVAQTLKPIRIPLKHSILPETAEICLITKDPQREYKDLLASRAVKVSKVIGISKVKARYKQYEAKRAFASSYHLFLADDRIVRLLPPILGKAFYSKKKQPIPINLAEKGVNQIEKAKSSTYLHLTRGCCNAIKIGTTQQSATQITENILHAIPRIVAKIPSGWPNIQSIHIKTAESVALPLYAALPDVVGDEKEETSQERRERLDKERQAEIDAEPTEEDKEDLRALMKVLFPVKKRKYASDEKKGGKSKKKRDSKDVVISSEKV</sequence>
<feature type="compositionally biased region" description="Acidic residues" evidence="11">
    <location>
        <begin position="258"/>
        <end position="267"/>
    </location>
</feature>
<accession>A0A507CKC5</accession>
<comment type="caution">
    <text evidence="13">The sequence shown here is derived from an EMBL/GenBank/DDBJ whole genome shotgun (WGS) entry which is preliminary data.</text>
</comment>
<dbReference type="GO" id="GO:0005730">
    <property type="term" value="C:nucleolus"/>
    <property type="evidence" value="ECO:0007669"/>
    <property type="project" value="UniProtKB-SubCell"/>
</dbReference>
<comment type="similarity">
    <text evidence="9">Belongs to the universal ribosomal protein uL1 family. Highly divergent.</text>
</comment>
<feature type="region of interest" description="Disordered" evidence="11">
    <location>
        <begin position="284"/>
        <end position="311"/>
    </location>
</feature>
<dbReference type="FunFam" id="3.40.50.790:FF:000004">
    <property type="entry name" value="Ribosomal L1 domain-containing 1-like 1"/>
    <property type="match status" value="1"/>
</dbReference>
<dbReference type="Proteomes" id="UP000317494">
    <property type="component" value="Unassembled WGS sequence"/>
</dbReference>
<name>A0A507CKC5_9FUNG</name>
<feature type="region of interest" description="Disordered" evidence="11">
    <location>
        <begin position="236"/>
        <end position="267"/>
    </location>
</feature>
<dbReference type="Gene3D" id="3.40.50.790">
    <property type="match status" value="1"/>
</dbReference>
<proteinExistence type="inferred from homology"/>
<dbReference type="SUPFAM" id="SSF56808">
    <property type="entry name" value="Ribosomal protein L1"/>
    <property type="match status" value="1"/>
</dbReference>
<dbReference type="InterPro" id="IPR050257">
    <property type="entry name" value="eL8/uL1-like"/>
</dbReference>
<dbReference type="EMBL" id="QEAM01000422">
    <property type="protein sequence ID" value="TPX40019.1"/>
    <property type="molecule type" value="Genomic_DNA"/>
</dbReference>
<dbReference type="InterPro" id="IPR028364">
    <property type="entry name" value="Ribosomal_uL1/biogenesis"/>
</dbReference>
<dbReference type="CDD" id="cd00403">
    <property type="entry name" value="Ribosomal_L1"/>
    <property type="match status" value="1"/>
</dbReference>
<dbReference type="AlphaFoldDB" id="A0A507CKC5"/>
<keyword evidence="2" id="KW-1017">Isopeptide bond</keyword>
<comment type="subcellular location">
    <subcellularLocation>
        <location evidence="1">Nucleus</location>
        <location evidence="1">Nucleolus</location>
    </subcellularLocation>
</comment>
<keyword evidence="14" id="KW-1185">Reference proteome</keyword>
<dbReference type="Proteomes" id="UP000320475">
    <property type="component" value="Unassembled WGS sequence"/>
</dbReference>
<evidence type="ECO:0000256" key="8">
    <source>
        <dbReference type="ARBA" id="ARBA00054167"/>
    </source>
</evidence>
<dbReference type="InterPro" id="IPR016095">
    <property type="entry name" value="Ribosomal_uL1_3-a/b-sand"/>
</dbReference>
<evidence type="ECO:0000256" key="2">
    <source>
        <dbReference type="ARBA" id="ARBA00022499"/>
    </source>
</evidence>
<dbReference type="STRING" id="286115.A0A507CKC5"/>
<dbReference type="InterPro" id="IPR023674">
    <property type="entry name" value="Ribosomal_uL1-like"/>
</dbReference>
<evidence type="ECO:0000313" key="14">
    <source>
        <dbReference type="Proteomes" id="UP000317494"/>
    </source>
</evidence>
<keyword evidence="7" id="KW-0539">Nucleus</keyword>
<evidence type="ECO:0000256" key="11">
    <source>
        <dbReference type="SAM" id="MobiDB-lite"/>
    </source>
</evidence>
<feature type="compositionally biased region" description="Basic and acidic residues" evidence="11">
    <location>
        <begin position="241"/>
        <end position="257"/>
    </location>
</feature>
<organism evidence="13 15">
    <name type="scientific">Synchytrium endobioticum</name>
    <dbReference type="NCBI Taxonomy" id="286115"/>
    <lineage>
        <taxon>Eukaryota</taxon>
        <taxon>Fungi</taxon>
        <taxon>Fungi incertae sedis</taxon>
        <taxon>Chytridiomycota</taxon>
        <taxon>Chytridiomycota incertae sedis</taxon>
        <taxon>Chytridiomycetes</taxon>
        <taxon>Synchytriales</taxon>
        <taxon>Synchytriaceae</taxon>
        <taxon>Synchytrium</taxon>
    </lineage>
</organism>
<dbReference type="GO" id="GO:0003723">
    <property type="term" value="F:RNA binding"/>
    <property type="evidence" value="ECO:0007669"/>
    <property type="project" value="InterPro"/>
</dbReference>